<gene>
    <name evidence="2" type="ORF">NQ317_003088</name>
</gene>
<name>A0ABQ9J7M2_9CUCU</name>
<dbReference type="EMBL" id="JAPWTJ010001043">
    <property type="protein sequence ID" value="KAJ8974151.1"/>
    <property type="molecule type" value="Genomic_DNA"/>
</dbReference>
<protein>
    <recommendedName>
        <fullName evidence="1">DDE-1 domain-containing protein</fullName>
    </recommendedName>
</protein>
<dbReference type="Proteomes" id="UP001162164">
    <property type="component" value="Unassembled WGS sequence"/>
</dbReference>
<sequence length="67" mass="7549">MNPELMNDCSPGAWAECYPEGWKQTHIFSVWFNEFVAFIGAIKESPVLLLLDGHHTHSKVNPPIPSI</sequence>
<keyword evidence="3" id="KW-1185">Reference proteome</keyword>
<evidence type="ECO:0000259" key="1">
    <source>
        <dbReference type="Pfam" id="PF03184"/>
    </source>
</evidence>
<reference evidence="2" key="1">
    <citation type="journal article" date="2023" name="Insect Mol. Biol.">
        <title>Genome sequencing provides insights into the evolution of gene families encoding plant cell wall-degrading enzymes in longhorned beetles.</title>
        <authorList>
            <person name="Shin N.R."/>
            <person name="Okamura Y."/>
            <person name="Kirsch R."/>
            <person name="Pauchet Y."/>
        </authorList>
    </citation>
    <scope>NUCLEOTIDE SEQUENCE</scope>
    <source>
        <strain evidence="2">MMC_N1</strain>
    </source>
</reference>
<proteinExistence type="predicted"/>
<dbReference type="Pfam" id="PF03184">
    <property type="entry name" value="DDE_1"/>
    <property type="match status" value="1"/>
</dbReference>
<evidence type="ECO:0000313" key="2">
    <source>
        <dbReference type="EMBL" id="KAJ8974151.1"/>
    </source>
</evidence>
<organism evidence="2 3">
    <name type="scientific">Molorchus minor</name>
    <dbReference type="NCBI Taxonomy" id="1323400"/>
    <lineage>
        <taxon>Eukaryota</taxon>
        <taxon>Metazoa</taxon>
        <taxon>Ecdysozoa</taxon>
        <taxon>Arthropoda</taxon>
        <taxon>Hexapoda</taxon>
        <taxon>Insecta</taxon>
        <taxon>Pterygota</taxon>
        <taxon>Neoptera</taxon>
        <taxon>Endopterygota</taxon>
        <taxon>Coleoptera</taxon>
        <taxon>Polyphaga</taxon>
        <taxon>Cucujiformia</taxon>
        <taxon>Chrysomeloidea</taxon>
        <taxon>Cerambycidae</taxon>
        <taxon>Lamiinae</taxon>
        <taxon>Monochamini</taxon>
        <taxon>Molorchus</taxon>
    </lineage>
</organism>
<dbReference type="InterPro" id="IPR004875">
    <property type="entry name" value="DDE_SF_endonuclease_dom"/>
</dbReference>
<accession>A0ABQ9J7M2</accession>
<comment type="caution">
    <text evidence="2">The sequence shown here is derived from an EMBL/GenBank/DDBJ whole genome shotgun (WGS) entry which is preliminary data.</text>
</comment>
<evidence type="ECO:0000313" key="3">
    <source>
        <dbReference type="Proteomes" id="UP001162164"/>
    </source>
</evidence>
<feature type="domain" description="DDE-1" evidence="1">
    <location>
        <begin position="17"/>
        <end position="61"/>
    </location>
</feature>